<reference evidence="2 3" key="1">
    <citation type="submission" date="2014-04" db="EMBL/GenBank/DDBJ databases">
        <authorList>
            <consortium name="DOE Joint Genome Institute"/>
            <person name="Kuo A."/>
            <person name="Kohler A."/>
            <person name="Costa M.D."/>
            <person name="Nagy L.G."/>
            <person name="Floudas D."/>
            <person name="Copeland A."/>
            <person name="Barry K.W."/>
            <person name="Cichocki N."/>
            <person name="Veneault-Fourrey C."/>
            <person name="LaButti K."/>
            <person name="Lindquist E.A."/>
            <person name="Lipzen A."/>
            <person name="Lundell T."/>
            <person name="Morin E."/>
            <person name="Murat C."/>
            <person name="Sun H."/>
            <person name="Tunlid A."/>
            <person name="Henrissat B."/>
            <person name="Grigoriev I.V."/>
            <person name="Hibbett D.S."/>
            <person name="Martin F."/>
            <person name="Nordberg H.P."/>
            <person name="Cantor M.N."/>
            <person name="Hua S.X."/>
        </authorList>
    </citation>
    <scope>NUCLEOTIDE SEQUENCE [LARGE SCALE GENOMIC DNA]</scope>
    <source>
        <strain evidence="2 3">Marx 270</strain>
    </source>
</reference>
<dbReference type="Proteomes" id="UP000054217">
    <property type="component" value="Unassembled WGS sequence"/>
</dbReference>
<accession>A0A0C3NKN9</accession>
<sequence>MHSLEKEVPAPLEHYHELEGSAYVRFYPRLLPQASPTQSNASPPPDLPSNSSLPASHVLSNGITAPPQTPSPPSPDPVIIQEEPTDGSHQASLLFCRDTVTPGSEATFSIFNTSYCGSVAPTSHDACHDSQSAQLGDELRRDPYAPSPSTRHQSAQLNDDLCSHVQLPGSSSDIGHDS</sequence>
<feature type="compositionally biased region" description="Polar residues" evidence="1">
    <location>
        <begin position="147"/>
        <end position="157"/>
    </location>
</feature>
<feature type="region of interest" description="Disordered" evidence="1">
    <location>
        <begin position="122"/>
        <end position="157"/>
    </location>
</feature>
<reference evidence="3" key="2">
    <citation type="submission" date="2015-01" db="EMBL/GenBank/DDBJ databases">
        <title>Evolutionary Origins and Diversification of the Mycorrhizal Mutualists.</title>
        <authorList>
            <consortium name="DOE Joint Genome Institute"/>
            <consortium name="Mycorrhizal Genomics Consortium"/>
            <person name="Kohler A."/>
            <person name="Kuo A."/>
            <person name="Nagy L.G."/>
            <person name="Floudas D."/>
            <person name="Copeland A."/>
            <person name="Barry K.W."/>
            <person name="Cichocki N."/>
            <person name="Veneault-Fourrey C."/>
            <person name="LaButti K."/>
            <person name="Lindquist E.A."/>
            <person name="Lipzen A."/>
            <person name="Lundell T."/>
            <person name="Morin E."/>
            <person name="Murat C."/>
            <person name="Riley R."/>
            <person name="Ohm R."/>
            <person name="Sun H."/>
            <person name="Tunlid A."/>
            <person name="Henrissat B."/>
            <person name="Grigoriev I.V."/>
            <person name="Hibbett D.S."/>
            <person name="Martin F."/>
        </authorList>
    </citation>
    <scope>NUCLEOTIDE SEQUENCE [LARGE SCALE GENOMIC DNA]</scope>
    <source>
        <strain evidence="3">Marx 270</strain>
    </source>
</reference>
<protein>
    <submittedName>
        <fullName evidence="2">Uncharacterized protein</fullName>
    </submittedName>
</protein>
<evidence type="ECO:0000256" key="1">
    <source>
        <dbReference type="SAM" id="MobiDB-lite"/>
    </source>
</evidence>
<dbReference type="EMBL" id="KN832059">
    <property type="protein sequence ID" value="KIN95848.1"/>
    <property type="molecule type" value="Genomic_DNA"/>
</dbReference>
<dbReference type="InParanoid" id="A0A0C3NKN9"/>
<keyword evidence="3" id="KW-1185">Reference proteome</keyword>
<dbReference type="AlphaFoldDB" id="A0A0C3NKN9"/>
<dbReference type="HOGENOM" id="CLU_1514130_0_0_1"/>
<gene>
    <name evidence="2" type="ORF">M404DRAFT_33812</name>
</gene>
<feature type="region of interest" description="Disordered" evidence="1">
    <location>
        <begin position="33"/>
        <end position="90"/>
    </location>
</feature>
<proteinExistence type="predicted"/>
<organism evidence="2 3">
    <name type="scientific">Pisolithus tinctorius Marx 270</name>
    <dbReference type="NCBI Taxonomy" id="870435"/>
    <lineage>
        <taxon>Eukaryota</taxon>
        <taxon>Fungi</taxon>
        <taxon>Dikarya</taxon>
        <taxon>Basidiomycota</taxon>
        <taxon>Agaricomycotina</taxon>
        <taxon>Agaricomycetes</taxon>
        <taxon>Agaricomycetidae</taxon>
        <taxon>Boletales</taxon>
        <taxon>Sclerodermatineae</taxon>
        <taxon>Pisolithaceae</taxon>
        <taxon>Pisolithus</taxon>
    </lineage>
</organism>
<dbReference type="OrthoDB" id="2705722at2759"/>
<evidence type="ECO:0000313" key="3">
    <source>
        <dbReference type="Proteomes" id="UP000054217"/>
    </source>
</evidence>
<feature type="non-terminal residue" evidence="2">
    <location>
        <position position="178"/>
    </location>
</feature>
<feature type="compositionally biased region" description="Pro residues" evidence="1">
    <location>
        <begin position="67"/>
        <end position="76"/>
    </location>
</feature>
<name>A0A0C3NKN9_PISTI</name>
<evidence type="ECO:0000313" key="2">
    <source>
        <dbReference type="EMBL" id="KIN95848.1"/>
    </source>
</evidence>